<keyword evidence="5" id="KW-1185">Reference proteome</keyword>
<accession>A0AAD5JFR6</accession>
<organism evidence="4 5">
    <name type="scientific">Acer negundo</name>
    <name type="common">Box elder</name>
    <dbReference type="NCBI Taxonomy" id="4023"/>
    <lineage>
        <taxon>Eukaryota</taxon>
        <taxon>Viridiplantae</taxon>
        <taxon>Streptophyta</taxon>
        <taxon>Embryophyta</taxon>
        <taxon>Tracheophyta</taxon>
        <taxon>Spermatophyta</taxon>
        <taxon>Magnoliopsida</taxon>
        <taxon>eudicotyledons</taxon>
        <taxon>Gunneridae</taxon>
        <taxon>Pentapetalae</taxon>
        <taxon>rosids</taxon>
        <taxon>malvids</taxon>
        <taxon>Sapindales</taxon>
        <taxon>Sapindaceae</taxon>
        <taxon>Hippocastanoideae</taxon>
        <taxon>Acereae</taxon>
        <taxon>Acer</taxon>
    </lineage>
</organism>
<proteinExistence type="predicted"/>
<dbReference type="AlphaFoldDB" id="A0AAD5JFR6"/>
<dbReference type="InterPro" id="IPR025724">
    <property type="entry name" value="GAG-pre-integrase_dom"/>
</dbReference>
<feature type="region of interest" description="Disordered" evidence="1">
    <location>
        <begin position="419"/>
        <end position="455"/>
    </location>
</feature>
<evidence type="ECO:0000313" key="5">
    <source>
        <dbReference type="Proteomes" id="UP001064489"/>
    </source>
</evidence>
<dbReference type="Pfam" id="PF13976">
    <property type="entry name" value="gag_pre-integrs"/>
    <property type="match status" value="1"/>
</dbReference>
<dbReference type="Proteomes" id="UP001064489">
    <property type="component" value="Chromosome 13"/>
</dbReference>
<evidence type="ECO:0000256" key="1">
    <source>
        <dbReference type="SAM" id="MobiDB-lite"/>
    </source>
</evidence>
<name>A0AAD5JFR6_ACENE</name>
<dbReference type="Pfam" id="PF22936">
    <property type="entry name" value="Pol_BBD"/>
    <property type="match status" value="1"/>
</dbReference>
<feature type="domain" description="GAG-pre-integrase" evidence="2">
    <location>
        <begin position="147"/>
        <end position="211"/>
    </location>
</feature>
<gene>
    <name evidence="4" type="ORF">LWI28_013676</name>
</gene>
<evidence type="ECO:0000259" key="2">
    <source>
        <dbReference type="Pfam" id="PF13976"/>
    </source>
</evidence>
<reference evidence="4 5" key="1">
    <citation type="journal article" date="2022" name="Plant J.">
        <title>Strategies of tolerance reflected in two North American maple genomes.</title>
        <authorList>
            <person name="McEvoy S.L."/>
            <person name="Sezen U.U."/>
            <person name="Trouern-Trend A."/>
            <person name="McMahon S.M."/>
            <person name="Schaberg P.G."/>
            <person name="Yang J."/>
            <person name="Wegrzyn J.L."/>
            <person name="Swenson N.G."/>
        </authorList>
    </citation>
    <scope>NUCLEOTIDE SEQUENCE [LARGE SCALE GENOMIC DNA]</scope>
    <source>
        <strain evidence="4">91603</strain>
    </source>
</reference>
<dbReference type="InterPro" id="IPR054722">
    <property type="entry name" value="PolX-like_BBD"/>
</dbReference>
<sequence length="455" mass="51727">MFSSHLTTSIKSDSDQDVTTYPTGICFSVSLSPIFSSNHIWIVDSGATRHICSKASAFVCINEVKHATVTLPDHTQIPVHFSGDVKLSSMITLKNVLFVPQFKFNLISVSALVSDSHLTVKFLPDCFIIQDLGTKRMIGRGDKCEELYVLNTKILNSVSNAFVNHVSAHVWHNRLGHISFKRLERLKDQLHCDVSRLHKAEPCYVYPLAKQRRLSFESSNNMSVNPFDLVHCDIWGPYPIASFSCDDVSENLVDPRSFPTPVSPVTETPINAPVLRRSERPIQRPSYLQNYHCSLLTHSDMTSASTSYPVSKYVSYHILYDAHRHFVLTVSSQHEPQFYHQAVQFPQWRAAMTAELDAMESNHTCWFTFFVKIQSINEKFLFFFFSVSIIRYQTGGLSEQRNDYEHPKKCRTESLTFTSSALNPIDDPQPNPQTPEFDADPIFSIPPEVQPEPQS</sequence>
<evidence type="ECO:0008006" key="6">
    <source>
        <dbReference type="Google" id="ProtNLM"/>
    </source>
</evidence>
<protein>
    <recommendedName>
        <fullName evidence="6">GAG-pre-integrase domain-containing protein</fullName>
    </recommendedName>
</protein>
<evidence type="ECO:0000259" key="3">
    <source>
        <dbReference type="Pfam" id="PF22936"/>
    </source>
</evidence>
<feature type="domain" description="Retrovirus-related Pol polyprotein from transposon TNT 1-94-like beta-barrel" evidence="3">
    <location>
        <begin position="41"/>
        <end position="114"/>
    </location>
</feature>
<comment type="caution">
    <text evidence="4">The sequence shown here is derived from an EMBL/GenBank/DDBJ whole genome shotgun (WGS) entry which is preliminary data.</text>
</comment>
<evidence type="ECO:0000313" key="4">
    <source>
        <dbReference type="EMBL" id="KAI9198311.1"/>
    </source>
</evidence>
<dbReference type="EMBL" id="JAJSOW010000002">
    <property type="protein sequence ID" value="KAI9198311.1"/>
    <property type="molecule type" value="Genomic_DNA"/>
</dbReference>